<dbReference type="GO" id="GO:0008270">
    <property type="term" value="F:zinc ion binding"/>
    <property type="evidence" value="ECO:0007669"/>
    <property type="project" value="UniProtKB-KW"/>
</dbReference>
<dbReference type="PANTHER" id="PTHR25462">
    <property type="entry name" value="BONUS, ISOFORM C-RELATED"/>
    <property type="match status" value="1"/>
</dbReference>
<evidence type="ECO:0000313" key="4">
    <source>
        <dbReference type="EMBL" id="CAG2234380.1"/>
    </source>
</evidence>
<dbReference type="EMBL" id="CAJPWZ010002238">
    <property type="protein sequence ID" value="CAG2234380.1"/>
    <property type="molecule type" value="Genomic_DNA"/>
</dbReference>
<keyword evidence="1" id="KW-0863">Zinc-finger</keyword>
<reference evidence="4" key="1">
    <citation type="submission" date="2021-03" db="EMBL/GenBank/DDBJ databases">
        <authorList>
            <person name="Bekaert M."/>
        </authorList>
    </citation>
    <scope>NUCLEOTIDE SEQUENCE</scope>
</reference>
<protein>
    <recommendedName>
        <fullName evidence="3">B box-type domain-containing protein</fullName>
    </recommendedName>
</protein>
<keyword evidence="1" id="KW-0479">Metal-binding</keyword>
<dbReference type="InterPro" id="IPR047153">
    <property type="entry name" value="TRIM45/56/19-like"/>
</dbReference>
<feature type="coiled-coil region" evidence="2">
    <location>
        <begin position="117"/>
        <end position="180"/>
    </location>
</feature>
<feature type="domain" description="B box-type" evidence="3">
    <location>
        <begin position="3"/>
        <end position="53"/>
    </location>
</feature>
<proteinExistence type="predicted"/>
<sequence length="360" mass="41537">MASNTNICGICSLRQITKTSDHWCPECEEALCNECKDHHKLLKATRRHEPIPISSYKSLPSFITDIQQSCDNHNEQYQLYCNQHALPICLQCINDHSNCNVTSLEKVTSNVKTSGQFLDLESRLGDLLQNIERIKKNREANVTDIEKLREQHIKEIKQIRVEINNHLDNLEKQVLEELREKEYQCKESIQKVLLPVKERGSIITQCQLNFKSIKDYASDLQTYIGMRDLEVKVDENEQYLQSLIDTKGLEHLDLVYKVDTNVQNILNNLKSFGSIEIKNHISVIELTRAKDKQAQIQVAAARKTVNDVKLILQKKIITNGRIVRGCCVSKHGDFFFTDHASKKITVRYQVRWNPSIYCVG</sequence>
<name>A0A8S3TSP1_MYTED</name>
<dbReference type="Gene3D" id="3.30.160.60">
    <property type="entry name" value="Classic Zinc Finger"/>
    <property type="match status" value="1"/>
</dbReference>
<evidence type="ECO:0000259" key="3">
    <source>
        <dbReference type="PROSITE" id="PS50119"/>
    </source>
</evidence>
<gene>
    <name evidence="4" type="ORF">MEDL_47009</name>
</gene>
<comment type="caution">
    <text evidence="4">The sequence shown here is derived from an EMBL/GenBank/DDBJ whole genome shotgun (WGS) entry which is preliminary data.</text>
</comment>
<evidence type="ECO:0000256" key="1">
    <source>
        <dbReference type="PROSITE-ProRule" id="PRU00024"/>
    </source>
</evidence>
<dbReference type="InterPro" id="IPR000315">
    <property type="entry name" value="Znf_B-box"/>
</dbReference>
<dbReference type="OrthoDB" id="6114572at2759"/>
<dbReference type="Proteomes" id="UP000683360">
    <property type="component" value="Unassembled WGS sequence"/>
</dbReference>
<keyword evidence="1" id="KW-0862">Zinc</keyword>
<evidence type="ECO:0000256" key="2">
    <source>
        <dbReference type="SAM" id="Coils"/>
    </source>
</evidence>
<keyword evidence="5" id="KW-1185">Reference proteome</keyword>
<keyword evidence="2" id="KW-0175">Coiled coil</keyword>
<organism evidence="4 5">
    <name type="scientific">Mytilus edulis</name>
    <name type="common">Blue mussel</name>
    <dbReference type="NCBI Taxonomy" id="6550"/>
    <lineage>
        <taxon>Eukaryota</taxon>
        <taxon>Metazoa</taxon>
        <taxon>Spiralia</taxon>
        <taxon>Lophotrochozoa</taxon>
        <taxon>Mollusca</taxon>
        <taxon>Bivalvia</taxon>
        <taxon>Autobranchia</taxon>
        <taxon>Pteriomorphia</taxon>
        <taxon>Mytilida</taxon>
        <taxon>Mytiloidea</taxon>
        <taxon>Mytilidae</taxon>
        <taxon>Mytilinae</taxon>
        <taxon>Mytilus</taxon>
    </lineage>
</organism>
<dbReference type="PANTHER" id="PTHR25462:SF296">
    <property type="entry name" value="MEIOTIC P26, ISOFORM F"/>
    <property type="match status" value="1"/>
</dbReference>
<evidence type="ECO:0000313" key="5">
    <source>
        <dbReference type="Proteomes" id="UP000683360"/>
    </source>
</evidence>
<dbReference type="AlphaFoldDB" id="A0A8S3TSP1"/>
<dbReference type="SUPFAM" id="SSF57845">
    <property type="entry name" value="B-box zinc-binding domain"/>
    <property type="match status" value="1"/>
</dbReference>
<accession>A0A8S3TSP1</accession>
<dbReference type="PROSITE" id="PS50119">
    <property type="entry name" value="ZF_BBOX"/>
    <property type="match status" value="1"/>
</dbReference>